<dbReference type="AlphaFoldDB" id="A0A918RXR9"/>
<reference evidence="1" key="2">
    <citation type="submission" date="2020-09" db="EMBL/GenBank/DDBJ databases">
        <authorList>
            <person name="Sun Q."/>
            <person name="Kim S."/>
        </authorList>
    </citation>
    <scope>NUCLEOTIDE SEQUENCE</scope>
    <source>
        <strain evidence="1">KCTC 32437</strain>
    </source>
</reference>
<keyword evidence="2" id="KW-1185">Reference proteome</keyword>
<evidence type="ECO:0008006" key="3">
    <source>
        <dbReference type="Google" id="ProtNLM"/>
    </source>
</evidence>
<name>A0A918RXR9_9HYPH</name>
<dbReference type="InterPro" id="IPR008840">
    <property type="entry name" value="Sipho_Gp157"/>
</dbReference>
<dbReference type="Pfam" id="PF05565">
    <property type="entry name" value="Sipho_Gp157"/>
    <property type="match status" value="1"/>
</dbReference>
<protein>
    <recommendedName>
        <fullName evidence="3">Viral Gp157 protein</fullName>
    </recommendedName>
</protein>
<sequence>MSNTEYDLRRQTEAAKDLMRALREHGADEDDDLVADAIEGETSLHEALCAAIEQDDEDDALEIGLKAVRDRFDSRLASIKARRERRKALIEQALLAAEQTTIKLPAATLSIAKRAPSPVIINEADIPARFFVEQARPAPKLDKKALTQALRDGEEIAGATLDNGTVSLTVRRK</sequence>
<gene>
    <name evidence="1" type="ORF">GCM10007989_07720</name>
</gene>
<evidence type="ECO:0000313" key="2">
    <source>
        <dbReference type="Proteomes" id="UP000646579"/>
    </source>
</evidence>
<comment type="caution">
    <text evidence="1">The sequence shown here is derived from an EMBL/GenBank/DDBJ whole genome shotgun (WGS) entry which is preliminary data.</text>
</comment>
<dbReference type="Proteomes" id="UP000646579">
    <property type="component" value="Unassembled WGS sequence"/>
</dbReference>
<accession>A0A918RXR9</accession>
<reference evidence="1" key="1">
    <citation type="journal article" date="2014" name="Int. J. Syst. Evol. Microbiol.">
        <title>Complete genome sequence of Corynebacterium casei LMG S-19264T (=DSM 44701T), isolated from a smear-ripened cheese.</title>
        <authorList>
            <consortium name="US DOE Joint Genome Institute (JGI-PGF)"/>
            <person name="Walter F."/>
            <person name="Albersmeier A."/>
            <person name="Kalinowski J."/>
            <person name="Ruckert C."/>
        </authorList>
    </citation>
    <scope>NUCLEOTIDE SEQUENCE</scope>
    <source>
        <strain evidence="1">KCTC 32437</strain>
    </source>
</reference>
<organism evidence="1 2">
    <name type="scientific">Devosia pacifica</name>
    <dbReference type="NCBI Taxonomy" id="1335967"/>
    <lineage>
        <taxon>Bacteria</taxon>
        <taxon>Pseudomonadati</taxon>
        <taxon>Pseudomonadota</taxon>
        <taxon>Alphaproteobacteria</taxon>
        <taxon>Hyphomicrobiales</taxon>
        <taxon>Devosiaceae</taxon>
        <taxon>Devosia</taxon>
    </lineage>
</organism>
<proteinExistence type="predicted"/>
<evidence type="ECO:0000313" key="1">
    <source>
        <dbReference type="EMBL" id="GHA15404.1"/>
    </source>
</evidence>
<dbReference type="EMBL" id="BMZE01000001">
    <property type="protein sequence ID" value="GHA15404.1"/>
    <property type="molecule type" value="Genomic_DNA"/>
</dbReference>
<dbReference type="RefSeq" id="WP_244639918.1">
    <property type="nucleotide sequence ID" value="NZ_BMZE01000001.1"/>
</dbReference>